<organism evidence="1 2">
    <name type="scientific">Stenotrophomonas chelatiphaga</name>
    <dbReference type="NCBI Taxonomy" id="517011"/>
    <lineage>
        <taxon>Bacteria</taxon>
        <taxon>Pseudomonadati</taxon>
        <taxon>Pseudomonadota</taxon>
        <taxon>Gammaproteobacteria</taxon>
        <taxon>Lysobacterales</taxon>
        <taxon>Lysobacteraceae</taxon>
        <taxon>Stenotrophomonas</taxon>
    </lineage>
</organism>
<dbReference type="AlphaFoldDB" id="A0A0R0CCK8"/>
<dbReference type="PIRSF" id="PIRSF029730">
    <property type="entry name" value="UCP029730"/>
    <property type="match status" value="1"/>
</dbReference>
<dbReference type="InterPro" id="IPR007709">
    <property type="entry name" value="N-FG_amidohydro"/>
</dbReference>
<evidence type="ECO:0000313" key="1">
    <source>
        <dbReference type="EMBL" id="KRG67389.1"/>
    </source>
</evidence>
<dbReference type="SUPFAM" id="SSF53187">
    <property type="entry name" value="Zn-dependent exopeptidases"/>
    <property type="match status" value="1"/>
</dbReference>
<protein>
    <submittedName>
        <fullName evidence="1">N-formylglutamate amidohydrolase</fullName>
    </submittedName>
</protein>
<keyword evidence="1" id="KW-0378">Hydrolase</keyword>
<gene>
    <name evidence="1" type="ORF">ABB28_16710</name>
</gene>
<dbReference type="PATRIC" id="fig|517011.3.peg.3594"/>
<dbReference type="Pfam" id="PF05013">
    <property type="entry name" value="FGase"/>
    <property type="match status" value="1"/>
</dbReference>
<dbReference type="EMBL" id="LDJK01000098">
    <property type="protein sequence ID" value="KRG67389.1"/>
    <property type="molecule type" value="Genomic_DNA"/>
</dbReference>
<keyword evidence="2" id="KW-1185">Reference proteome</keyword>
<name>A0A0R0CCK8_9GAMM</name>
<dbReference type="RefSeq" id="WP_057687489.1">
    <property type="nucleotide sequence ID" value="NZ_LDJK01000098.1"/>
</dbReference>
<proteinExistence type="predicted"/>
<sequence length="264" mass="28905">MADTRAHAQPALLDAHDPAVYTIHQPQGSSDFLLLADHAGQQVPRSLAALGLPQAELDRHIGWDIGIAGTTRALAQRLDAWAIEQTYSRLLIDCNRPLASPTLIPETSDGTVVPGNTALTAAQRQQRIDAIHAPYHARINAELDARRDAAHPTLLVMMHSFTPVMNGVQRPWHAGVLYHQDTRFAQPLLRALGEEGDLVVGDNQPYSVTPTSDYAVPVHGEGRGLVHVELEIRQDLIADEAGQQAWAERLARIFSGLQAELLHR</sequence>
<dbReference type="GO" id="GO:0016787">
    <property type="term" value="F:hydrolase activity"/>
    <property type="evidence" value="ECO:0007669"/>
    <property type="project" value="UniProtKB-KW"/>
</dbReference>
<dbReference type="Proteomes" id="UP000051386">
    <property type="component" value="Unassembled WGS sequence"/>
</dbReference>
<accession>A0A0R0CCK8</accession>
<dbReference type="Gene3D" id="3.40.630.40">
    <property type="entry name" value="Zn-dependent exopeptidases"/>
    <property type="match status" value="1"/>
</dbReference>
<reference evidence="1 2" key="1">
    <citation type="submission" date="2015-05" db="EMBL/GenBank/DDBJ databases">
        <title>Genome sequencing and analysis of members of genus Stenotrophomonas.</title>
        <authorList>
            <person name="Patil P.P."/>
            <person name="Midha S."/>
            <person name="Patil P.B."/>
        </authorList>
    </citation>
    <scope>NUCLEOTIDE SEQUENCE [LARGE SCALE GENOMIC DNA]</scope>
    <source>
        <strain evidence="1 2">DSM 21508</strain>
    </source>
</reference>
<evidence type="ECO:0000313" key="2">
    <source>
        <dbReference type="Proteomes" id="UP000051386"/>
    </source>
</evidence>
<dbReference type="InterPro" id="IPR011227">
    <property type="entry name" value="UCP029730"/>
</dbReference>
<comment type="caution">
    <text evidence="1">The sequence shown here is derived from an EMBL/GenBank/DDBJ whole genome shotgun (WGS) entry which is preliminary data.</text>
</comment>